<protein>
    <submittedName>
        <fullName evidence="2">Uncharacterized protein</fullName>
    </submittedName>
</protein>
<sequence length="208" mass="22009">MQFFENLNPLNSFKSDSDNSTMASEAGVSGHDKSHDTKSHKSISKNPLTPKSAAAAFNFSNNTIVPTTSSVYPTTLSPAAIILDKPPSGRASRPLSVIMGKKKPPPPPPCVPTTSVASESSPEIIQELDPEILAGALAKAGLIIEEKEQEAEEIESSPALFPPRPPKPNHLSRSSSIKPVSPSPSTISADSPPPLPPKTYKKNFGYSS</sequence>
<accession>A0AC34F5G3</accession>
<organism evidence="1 2">
    <name type="scientific">Panagrolaimus sp. ES5</name>
    <dbReference type="NCBI Taxonomy" id="591445"/>
    <lineage>
        <taxon>Eukaryota</taxon>
        <taxon>Metazoa</taxon>
        <taxon>Ecdysozoa</taxon>
        <taxon>Nematoda</taxon>
        <taxon>Chromadorea</taxon>
        <taxon>Rhabditida</taxon>
        <taxon>Tylenchina</taxon>
        <taxon>Panagrolaimomorpha</taxon>
        <taxon>Panagrolaimoidea</taxon>
        <taxon>Panagrolaimidae</taxon>
        <taxon>Panagrolaimus</taxon>
    </lineage>
</organism>
<name>A0AC34F5G3_9BILA</name>
<evidence type="ECO:0000313" key="2">
    <source>
        <dbReference type="WBParaSite" id="ES5_v2.g12160.t1"/>
    </source>
</evidence>
<reference evidence="2" key="1">
    <citation type="submission" date="2022-11" db="UniProtKB">
        <authorList>
            <consortium name="WormBaseParasite"/>
        </authorList>
    </citation>
    <scope>IDENTIFICATION</scope>
</reference>
<dbReference type="Proteomes" id="UP000887579">
    <property type="component" value="Unplaced"/>
</dbReference>
<proteinExistence type="predicted"/>
<evidence type="ECO:0000313" key="1">
    <source>
        <dbReference type="Proteomes" id="UP000887579"/>
    </source>
</evidence>
<dbReference type="WBParaSite" id="ES5_v2.g12160.t1">
    <property type="protein sequence ID" value="ES5_v2.g12160.t1"/>
    <property type="gene ID" value="ES5_v2.g12160"/>
</dbReference>